<gene>
    <name evidence="7" type="ORF">CMQ_1550</name>
</gene>
<keyword evidence="4" id="KW-0496">Mitochondrion</keyword>
<protein>
    <recommendedName>
        <fullName evidence="9">Cytochrome c oxidase assembly protein</fullName>
    </recommendedName>
</protein>
<keyword evidence="6" id="KW-0732">Signal</keyword>
<dbReference type="GO" id="GO:0005739">
    <property type="term" value="C:mitochondrion"/>
    <property type="evidence" value="ECO:0007669"/>
    <property type="project" value="UniProtKB-SubCell"/>
</dbReference>
<accession>F0XDY1</accession>
<dbReference type="OrthoDB" id="76305at2759"/>
<keyword evidence="3" id="KW-0809">Transit peptide</keyword>
<dbReference type="InterPro" id="IPR031568">
    <property type="entry name" value="Pet117"/>
</dbReference>
<feature type="signal peptide" evidence="6">
    <location>
        <begin position="1"/>
        <end position="30"/>
    </location>
</feature>
<evidence type="ECO:0000256" key="2">
    <source>
        <dbReference type="ARBA" id="ARBA00008197"/>
    </source>
</evidence>
<feature type="region of interest" description="Disordered" evidence="5">
    <location>
        <begin position="69"/>
        <end position="91"/>
    </location>
</feature>
<dbReference type="PANTHER" id="PTHR28163:SF1">
    <property type="entry name" value="PROTEIN PET117 HOMOLOG, MITOCHONDRIAL"/>
    <property type="match status" value="1"/>
</dbReference>
<dbReference type="AlphaFoldDB" id="F0XDY1"/>
<comment type="similarity">
    <text evidence="2">Belongs to the PET117 family.</text>
</comment>
<dbReference type="GeneID" id="25974441"/>
<proteinExistence type="inferred from homology"/>
<evidence type="ECO:0000256" key="3">
    <source>
        <dbReference type="ARBA" id="ARBA00022946"/>
    </source>
</evidence>
<feature type="compositionally biased region" description="Low complexity" evidence="5">
    <location>
        <begin position="81"/>
        <end position="91"/>
    </location>
</feature>
<evidence type="ECO:0000313" key="7">
    <source>
        <dbReference type="EMBL" id="EFX04622.1"/>
    </source>
</evidence>
<sequence>MSRASKLTLLGTSAFAVVTVVFVHFQQDAAMHQGVVRDMEQQRVKRERQLDFDLQRVLEEEYRKEQTVRDVTAEMSQAEVTGAGTTTASASPAEIKKNRGLWLYDSVA</sequence>
<evidence type="ECO:0000256" key="4">
    <source>
        <dbReference type="ARBA" id="ARBA00023128"/>
    </source>
</evidence>
<evidence type="ECO:0000256" key="6">
    <source>
        <dbReference type="SAM" id="SignalP"/>
    </source>
</evidence>
<comment type="subcellular location">
    <subcellularLocation>
        <location evidence="1">Mitochondrion</location>
    </subcellularLocation>
</comment>
<evidence type="ECO:0000256" key="1">
    <source>
        <dbReference type="ARBA" id="ARBA00004173"/>
    </source>
</evidence>
<reference evidence="7 8" key="1">
    <citation type="journal article" date="2011" name="Proc. Natl. Acad. Sci. U.S.A.">
        <title>Genome and transcriptome analyses of the mountain pine beetle-fungal symbiont Grosmannia clavigera, a lodgepole pine pathogen.</title>
        <authorList>
            <person name="DiGuistini S."/>
            <person name="Wang Y."/>
            <person name="Liao N.Y."/>
            <person name="Taylor G."/>
            <person name="Tanguay P."/>
            <person name="Feau N."/>
            <person name="Henrissat B."/>
            <person name="Chan S.K."/>
            <person name="Hesse-Orce U."/>
            <person name="Alamouti S.M."/>
            <person name="Tsui C.K.M."/>
            <person name="Docking R.T."/>
            <person name="Levasseur A."/>
            <person name="Haridas S."/>
            <person name="Robertson G."/>
            <person name="Birol I."/>
            <person name="Holt R.A."/>
            <person name="Marra M.A."/>
            <person name="Hamelin R.C."/>
            <person name="Hirst M."/>
            <person name="Jones S.J.M."/>
            <person name="Bohlmann J."/>
            <person name="Breuil C."/>
        </authorList>
    </citation>
    <scope>NUCLEOTIDE SEQUENCE [LARGE SCALE GENOMIC DNA]</scope>
    <source>
        <strain evidence="8">kw1407 / UAMH 11150</strain>
    </source>
</reference>
<dbReference type="RefSeq" id="XP_014174104.1">
    <property type="nucleotide sequence ID" value="XM_014318629.1"/>
</dbReference>
<dbReference type="PANTHER" id="PTHR28163">
    <property type="entry name" value="PROTEIN PET117 HOMOLOG, MITOCHONDRIAL"/>
    <property type="match status" value="1"/>
</dbReference>
<keyword evidence="8" id="KW-1185">Reference proteome</keyword>
<feature type="chain" id="PRO_5003263873" description="Cytochrome c oxidase assembly protein" evidence="6">
    <location>
        <begin position="31"/>
        <end position="108"/>
    </location>
</feature>
<dbReference type="Pfam" id="PF15786">
    <property type="entry name" value="PET117"/>
    <property type="match status" value="1"/>
</dbReference>
<dbReference type="GO" id="GO:0033617">
    <property type="term" value="P:mitochondrial respiratory chain complex IV assembly"/>
    <property type="evidence" value="ECO:0007669"/>
    <property type="project" value="TreeGrafter"/>
</dbReference>
<evidence type="ECO:0000256" key="5">
    <source>
        <dbReference type="SAM" id="MobiDB-lite"/>
    </source>
</evidence>
<name>F0XDY1_GROCL</name>
<dbReference type="HOGENOM" id="CLU_161486_3_1_1"/>
<dbReference type="STRING" id="655863.F0XDY1"/>
<dbReference type="Proteomes" id="UP000007796">
    <property type="component" value="Unassembled WGS sequence"/>
</dbReference>
<evidence type="ECO:0000313" key="8">
    <source>
        <dbReference type="Proteomes" id="UP000007796"/>
    </source>
</evidence>
<dbReference type="InParanoid" id="F0XDY1"/>
<evidence type="ECO:0008006" key="9">
    <source>
        <dbReference type="Google" id="ProtNLM"/>
    </source>
</evidence>
<dbReference type="eggNOG" id="ENOG502S7B1">
    <property type="taxonomic scope" value="Eukaryota"/>
</dbReference>
<dbReference type="EMBL" id="GL629765">
    <property type="protein sequence ID" value="EFX04622.1"/>
    <property type="molecule type" value="Genomic_DNA"/>
</dbReference>
<organism evidence="8">
    <name type="scientific">Grosmannia clavigera (strain kw1407 / UAMH 11150)</name>
    <name type="common">Blue stain fungus</name>
    <name type="synonym">Graphiocladiella clavigera</name>
    <dbReference type="NCBI Taxonomy" id="655863"/>
    <lineage>
        <taxon>Eukaryota</taxon>
        <taxon>Fungi</taxon>
        <taxon>Dikarya</taxon>
        <taxon>Ascomycota</taxon>
        <taxon>Pezizomycotina</taxon>
        <taxon>Sordariomycetes</taxon>
        <taxon>Sordariomycetidae</taxon>
        <taxon>Ophiostomatales</taxon>
        <taxon>Ophiostomataceae</taxon>
        <taxon>Leptographium</taxon>
    </lineage>
</organism>